<gene>
    <name evidence="2" type="ORF">PSU4_33390</name>
</gene>
<reference evidence="2 3" key="1">
    <citation type="submission" date="2019-07" db="EMBL/GenBank/DDBJ databases">
        <title>Whole genome shotgun sequence of Pseudonocardia sulfidoxydans NBRC 16205.</title>
        <authorList>
            <person name="Hosoyama A."/>
            <person name="Uohara A."/>
            <person name="Ohji S."/>
            <person name="Ichikawa N."/>
        </authorList>
    </citation>
    <scope>NUCLEOTIDE SEQUENCE [LARGE SCALE GENOMIC DNA]</scope>
    <source>
        <strain evidence="2 3">NBRC 16205</strain>
    </source>
</reference>
<accession>A0A511DHV7</accession>
<evidence type="ECO:0000313" key="3">
    <source>
        <dbReference type="Proteomes" id="UP000321685"/>
    </source>
</evidence>
<dbReference type="AlphaFoldDB" id="A0A511DHV7"/>
<evidence type="ECO:0000256" key="1">
    <source>
        <dbReference type="SAM" id="SignalP"/>
    </source>
</evidence>
<organism evidence="2 3">
    <name type="scientific">Pseudonocardia sulfidoxydans NBRC 16205</name>
    <dbReference type="NCBI Taxonomy" id="1223511"/>
    <lineage>
        <taxon>Bacteria</taxon>
        <taxon>Bacillati</taxon>
        <taxon>Actinomycetota</taxon>
        <taxon>Actinomycetes</taxon>
        <taxon>Pseudonocardiales</taxon>
        <taxon>Pseudonocardiaceae</taxon>
        <taxon>Pseudonocardia</taxon>
    </lineage>
</organism>
<dbReference type="RefSeq" id="WP_147109168.1">
    <property type="nucleotide sequence ID" value="NZ_BJVJ01000032.1"/>
</dbReference>
<comment type="caution">
    <text evidence="2">The sequence shown here is derived from an EMBL/GenBank/DDBJ whole genome shotgun (WGS) entry which is preliminary data.</text>
</comment>
<keyword evidence="3" id="KW-1185">Reference proteome</keyword>
<dbReference type="EMBL" id="BJVJ01000032">
    <property type="protein sequence ID" value="GEL24385.1"/>
    <property type="molecule type" value="Genomic_DNA"/>
</dbReference>
<sequence length="74" mass="7115">MFVRRIAAVTVGAGALALAGTGVAHADEAVPAAPVAGAVPLQVLHFAPAVPVPDPTLGLGTVLPPVFDLVGGLG</sequence>
<dbReference type="OrthoDB" id="9993452at2"/>
<keyword evidence="1" id="KW-0732">Signal</keyword>
<evidence type="ECO:0008006" key="4">
    <source>
        <dbReference type="Google" id="ProtNLM"/>
    </source>
</evidence>
<feature type="signal peptide" evidence="1">
    <location>
        <begin position="1"/>
        <end position="26"/>
    </location>
</feature>
<name>A0A511DHV7_9PSEU</name>
<feature type="chain" id="PRO_5022044743" description="Secreted protein" evidence="1">
    <location>
        <begin position="27"/>
        <end position="74"/>
    </location>
</feature>
<evidence type="ECO:0000313" key="2">
    <source>
        <dbReference type="EMBL" id="GEL24385.1"/>
    </source>
</evidence>
<dbReference type="Proteomes" id="UP000321685">
    <property type="component" value="Unassembled WGS sequence"/>
</dbReference>
<proteinExistence type="predicted"/>
<protein>
    <recommendedName>
        <fullName evidence="4">Secreted protein</fullName>
    </recommendedName>
</protein>